<dbReference type="InterPro" id="IPR013083">
    <property type="entry name" value="Znf_RING/FYVE/PHD"/>
</dbReference>
<dbReference type="InterPro" id="IPR001965">
    <property type="entry name" value="Znf_PHD"/>
</dbReference>
<feature type="region of interest" description="Disordered" evidence="6">
    <location>
        <begin position="433"/>
        <end position="453"/>
    </location>
</feature>
<dbReference type="PANTHER" id="PTHR45915">
    <property type="entry name" value="TRANSCRIPTION INTERMEDIARY FACTOR"/>
    <property type="match status" value="1"/>
</dbReference>
<evidence type="ECO:0000256" key="5">
    <source>
        <dbReference type="PROSITE-ProRule" id="PRU00146"/>
    </source>
</evidence>
<dbReference type="GO" id="GO:0005634">
    <property type="term" value="C:nucleus"/>
    <property type="evidence" value="ECO:0007669"/>
    <property type="project" value="UniProtKB-SubCell"/>
</dbReference>
<protein>
    <recommendedName>
        <fullName evidence="7">PHD-type domain-containing protein</fullName>
    </recommendedName>
</protein>
<dbReference type="GO" id="GO:0008270">
    <property type="term" value="F:zinc ion binding"/>
    <property type="evidence" value="ECO:0007669"/>
    <property type="project" value="UniProtKB-KW"/>
</dbReference>
<evidence type="ECO:0000256" key="4">
    <source>
        <dbReference type="ARBA" id="ARBA00022833"/>
    </source>
</evidence>
<keyword evidence="3 5" id="KW-0863">Zinc-finger</keyword>
<reference evidence="8" key="1">
    <citation type="submission" date="2024-01" db="EMBL/GenBank/DDBJ databases">
        <authorList>
            <person name="Webb A."/>
        </authorList>
    </citation>
    <scope>NUCLEOTIDE SEQUENCE</scope>
    <source>
        <strain evidence="8">Pm1</strain>
    </source>
</reference>
<dbReference type="PANTHER" id="PTHR45915:SF2">
    <property type="entry name" value="TOUTATIS, ISOFORM E"/>
    <property type="match status" value="1"/>
</dbReference>
<evidence type="ECO:0000259" key="7">
    <source>
        <dbReference type="PROSITE" id="PS50016"/>
    </source>
</evidence>
<accession>A0AAV1TZK7</accession>
<evidence type="ECO:0000313" key="9">
    <source>
        <dbReference type="Proteomes" id="UP001162060"/>
    </source>
</evidence>
<feature type="compositionally biased region" description="Basic residues" evidence="6">
    <location>
        <begin position="284"/>
        <end position="298"/>
    </location>
</feature>
<comment type="caution">
    <text evidence="8">The sequence shown here is derived from an EMBL/GenBank/DDBJ whole genome shotgun (WGS) entry which is preliminary data.</text>
</comment>
<evidence type="ECO:0000256" key="3">
    <source>
        <dbReference type="ARBA" id="ARBA00022771"/>
    </source>
</evidence>
<dbReference type="PROSITE" id="PS50016">
    <property type="entry name" value="ZF_PHD_2"/>
    <property type="match status" value="1"/>
</dbReference>
<gene>
    <name evidence="8" type="ORF">PM001_LOCUS12152</name>
</gene>
<feature type="region of interest" description="Disordered" evidence="6">
    <location>
        <begin position="239"/>
        <end position="308"/>
    </location>
</feature>
<evidence type="ECO:0000256" key="1">
    <source>
        <dbReference type="ARBA" id="ARBA00004123"/>
    </source>
</evidence>
<feature type="region of interest" description="Disordered" evidence="6">
    <location>
        <begin position="341"/>
        <end position="366"/>
    </location>
</feature>
<feature type="compositionally biased region" description="Basic and acidic residues" evidence="6">
    <location>
        <begin position="299"/>
        <end position="308"/>
    </location>
</feature>
<organism evidence="8 9">
    <name type="scientific">Peronospora matthiolae</name>
    <dbReference type="NCBI Taxonomy" id="2874970"/>
    <lineage>
        <taxon>Eukaryota</taxon>
        <taxon>Sar</taxon>
        <taxon>Stramenopiles</taxon>
        <taxon>Oomycota</taxon>
        <taxon>Peronosporomycetes</taxon>
        <taxon>Peronosporales</taxon>
        <taxon>Peronosporaceae</taxon>
        <taxon>Peronospora</taxon>
    </lineage>
</organism>
<evidence type="ECO:0000313" key="8">
    <source>
        <dbReference type="EMBL" id="CAK7927002.1"/>
    </source>
</evidence>
<dbReference type="InterPro" id="IPR011011">
    <property type="entry name" value="Znf_FYVE_PHD"/>
</dbReference>
<proteinExistence type="predicted"/>
<feature type="domain" description="PHD-type" evidence="7">
    <location>
        <begin position="172"/>
        <end position="219"/>
    </location>
</feature>
<keyword evidence="2" id="KW-0479">Metal-binding</keyword>
<dbReference type="Gene3D" id="1.10.10.60">
    <property type="entry name" value="Homeodomain-like"/>
    <property type="match status" value="1"/>
</dbReference>
<feature type="compositionally biased region" description="Polar residues" evidence="6">
    <location>
        <begin position="443"/>
        <end position="453"/>
    </location>
</feature>
<feature type="compositionally biased region" description="Polar residues" evidence="6">
    <location>
        <begin position="348"/>
        <end position="366"/>
    </location>
</feature>
<evidence type="ECO:0000256" key="6">
    <source>
        <dbReference type="SAM" id="MobiDB-lite"/>
    </source>
</evidence>
<dbReference type="Pfam" id="PF00628">
    <property type="entry name" value="PHD"/>
    <property type="match status" value="1"/>
</dbReference>
<name>A0AAV1TZK7_9STRA</name>
<dbReference type="EMBL" id="CAKLBY020000105">
    <property type="protein sequence ID" value="CAK7927002.1"/>
    <property type="molecule type" value="Genomic_DNA"/>
</dbReference>
<sequence length="453" mass="51740">MAAEIPALLSMTQQQEQDPLFVEPRYQQQWGWRDGQRPKLSPNEEKEFIRTYAWPKETELALQCLFKGDYDVPRAVELIHAARRQTLRLNEEETERVHKITFERAMDRHGKKFHLVKRRIGKDVTTGEVVSKFYMWKVTPEYEKWHDGQREKKRKREAKRLEQLQVATDQHREYCEVCLKDGKLLCCDGCERACHLNCVRPALLDVPEGDWFCSHCRDAAKKTSPSMKRIASNALGVNTSTRTSTMRSKKDRTRSKDGSNLPFARPVRGFGKKMKGDESTMAKHALKTRPTTNRRKKPDGKIDTKDLDGISDITTESESDGGAANVFQSLSSNCAVTAPLKKRKHKSSAIQTVANRPRGKTQSSGSLDVWSCSVEPVCEKRLILPKQKHTKAEPVVSRYRHILPVLSLEYCSNPVTSVLRDSVSLQLETTSASRKRKRRYDVSPSTLQLQTKG</sequence>
<dbReference type="InterPro" id="IPR019787">
    <property type="entry name" value="Znf_PHD-finger"/>
</dbReference>
<keyword evidence="4" id="KW-0862">Zinc</keyword>
<comment type="subcellular location">
    <subcellularLocation>
        <location evidence="1">Nucleus</location>
    </subcellularLocation>
</comment>
<dbReference type="Gene3D" id="3.30.40.10">
    <property type="entry name" value="Zinc/RING finger domain, C3HC4 (zinc finger)"/>
    <property type="match status" value="1"/>
</dbReference>
<dbReference type="SUPFAM" id="SSF57903">
    <property type="entry name" value="FYVE/PHD zinc finger"/>
    <property type="match status" value="1"/>
</dbReference>
<dbReference type="GO" id="GO:0000785">
    <property type="term" value="C:chromatin"/>
    <property type="evidence" value="ECO:0007669"/>
    <property type="project" value="TreeGrafter"/>
</dbReference>
<dbReference type="AlphaFoldDB" id="A0AAV1TZK7"/>
<dbReference type="Proteomes" id="UP001162060">
    <property type="component" value="Unassembled WGS sequence"/>
</dbReference>
<dbReference type="CDD" id="cd15532">
    <property type="entry name" value="PHD2_CHD_II"/>
    <property type="match status" value="1"/>
</dbReference>
<dbReference type="SMART" id="SM00249">
    <property type="entry name" value="PHD"/>
    <property type="match status" value="1"/>
</dbReference>
<evidence type="ECO:0000256" key="2">
    <source>
        <dbReference type="ARBA" id="ARBA00022723"/>
    </source>
</evidence>